<organism evidence="2">
    <name type="scientific">marine sediment metagenome</name>
    <dbReference type="NCBI Taxonomy" id="412755"/>
    <lineage>
        <taxon>unclassified sequences</taxon>
        <taxon>metagenomes</taxon>
        <taxon>ecological metagenomes</taxon>
    </lineage>
</organism>
<reference evidence="2" key="1">
    <citation type="journal article" date="2015" name="Nature">
        <title>Complex archaea that bridge the gap between prokaryotes and eukaryotes.</title>
        <authorList>
            <person name="Spang A."/>
            <person name="Saw J.H."/>
            <person name="Jorgensen S.L."/>
            <person name="Zaremba-Niedzwiedzka K."/>
            <person name="Martijn J."/>
            <person name="Lind A.E."/>
            <person name="van Eijk R."/>
            <person name="Schleper C."/>
            <person name="Guy L."/>
            <person name="Ettema T.J."/>
        </authorList>
    </citation>
    <scope>NUCLEOTIDE SEQUENCE</scope>
</reference>
<sequence length="46" mass="5455">MSLKEKWEFKRDEFVFDGDENSEKEKSEQGASELVTEEKTDKKDVK</sequence>
<evidence type="ECO:0000256" key="1">
    <source>
        <dbReference type="SAM" id="MobiDB-lite"/>
    </source>
</evidence>
<comment type="caution">
    <text evidence="2">The sequence shown here is derived from an EMBL/GenBank/DDBJ whole genome shotgun (WGS) entry which is preliminary data.</text>
</comment>
<proteinExistence type="predicted"/>
<protein>
    <submittedName>
        <fullName evidence="2">Uncharacterized protein</fullName>
    </submittedName>
</protein>
<feature type="region of interest" description="Disordered" evidence="1">
    <location>
        <begin position="18"/>
        <end position="46"/>
    </location>
</feature>
<accession>A0A0F9T4H0</accession>
<dbReference type="EMBL" id="LAZR01001966">
    <property type="protein sequence ID" value="KKN36433.1"/>
    <property type="molecule type" value="Genomic_DNA"/>
</dbReference>
<gene>
    <name evidence="2" type="ORF">LCGC14_0773750</name>
</gene>
<evidence type="ECO:0000313" key="2">
    <source>
        <dbReference type="EMBL" id="KKN36433.1"/>
    </source>
</evidence>
<name>A0A0F9T4H0_9ZZZZ</name>
<feature type="compositionally biased region" description="Basic and acidic residues" evidence="1">
    <location>
        <begin position="36"/>
        <end position="46"/>
    </location>
</feature>
<dbReference type="AlphaFoldDB" id="A0A0F9T4H0"/>